<evidence type="ECO:0000313" key="2">
    <source>
        <dbReference type="Proteomes" id="UP000285961"/>
    </source>
</evidence>
<dbReference type="EMBL" id="QZKI01000008">
    <property type="protein sequence ID" value="RJP75041.1"/>
    <property type="molecule type" value="Genomic_DNA"/>
</dbReference>
<sequence length="306" mass="34301">MALRNVRRTHAGAAVFLALTVVLVFMLTSSAYAKDPQLVPRRLASTGDSISAGIDVEYYGQNANASWVNGYYGFWEWLFGYTNVKSHNQRITANWGSWGRANYMDAVSGADMFDFPGQTAQAVSQSAQYVTVFMGHNDVCQNYPWEIPSDAVFEANLRAGMQNLKNGLPNGATVYVLAIVDIRQLYEVAKDKKALGIVDCEVLWFTTLLNLFPCGTMLNPLNTEADRQYTRSRNIAFNNILANVTAEYNANDPHHYYYFTNLPFIYPFTEGDVSSLDCFHPSGQGQKTLSRESWNVGPFYLYQKGS</sequence>
<name>A0A419F8V3_9BACT</name>
<comment type="caution">
    <text evidence="1">The sequence shown here is derived from an EMBL/GenBank/DDBJ whole genome shotgun (WGS) entry which is preliminary data.</text>
</comment>
<dbReference type="AlphaFoldDB" id="A0A419F8V3"/>
<reference evidence="1 2" key="1">
    <citation type="journal article" date="2017" name="ISME J.">
        <title>Energy and carbon metabolisms in a deep terrestrial subsurface fluid microbial community.</title>
        <authorList>
            <person name="Momper L."/>
            <person name="Jungbluth S.P."/>
            <person name="Lee M.D."/>
            <person name="Amend J.P."/>
        </authorList>
    </citation>
    <scope>NUCLEOTIDE SEQUENCE [LARGE SCALE GENOMIC DNA]</scope>
    <source>
        <strain evidence="1">SURF_17</strain>
    </source>
</reference>
<accession>A0A419F8V3</accession>
<gene>
    <name evidence="1" type="ORF">C4532_01260</name>
</gene>
<organism evidence="1 2">
    <name type="scientific">Candidatus Abyssobacteria bacterium SURF_17</name>
    <dbReference type="NCBI Taxonomy" id="2093361"/>
    <lineage>
        <taxon>Bacteria</taxon>
        <taxon>Pseudomonadati</taxon>
        <taxon>Candidatus Hydrogenedentota</taxon>
        <taxon>Candidatus Abyssobacteria</taxon>
    </lineage>
</organism>
<dbReference type="InterPro" id="IPR001087">
    <property type="entry name" value="GDSL"/>
</dbReference>
<dbReference type="GO" id="GO:0016788">
    <property type="term" value="F:hydrolase activity, acting on ester bonds"/>
    <property type="evidence" value="ECO:0007669"/>
    <property type="project" value="InterPro"/>
</dbReference>
<evidence type="ECO:0000313" key="1">
    <source>
        <dbReference type="EMBL" id="RJP75041.1"/>
    </source>
</evidence>
<dbReference type="InterPro" id="IPR036514">
    <property type="entry name" value="SGNH_hydro_sf"/>
</dbReference>
<dbReference type="Proteomes" id="UP000285961">
    <property type="component" value="Unassembled WGS sequence"/>
</dbReference>
<dbReference type="Pfam" id="PF00657">
    <property type="entry name" value="Lipase_GDSL"/>
    <property type="match status" value="1"/>
</dbReference>
<dbReference type="Gene3D" id="3.40.50.1110">
    <property type="entry name" value="SGNH hydrolase"/>
    <property type="match status" value="1"/>
</dbReference>
<dbReference type="SUPFAM" id="SSF52266">
    <property type="entry name" value="SGNH hydrolase"/>
    <property type="match status" value="1"/>
</dbReference>
<proteinExistence type="predicted"/>
<protein>
    <submittedName>
        <fullName evidence="1">Uncharacterized protein</fullName>
    </submittedName>
</protein>